<dbReference type="InterPro" id="IPR036047">
    <property type="entry name" value="F-box-like_dom_sf"/>
</dbReference>
<feature type="domain" description="F-box" evidence="1">
    <location>
        <begin position="1"/>
        <end position="50"/>
    </location>
</feature>
<dbReference type="SUPFAM" id="SSF81383">
    <property type="entry name" value="F-box domain"/>
    <property type="match status" value="1"/>
</dbReference>
<evidence type="ECO:0000313" key="3">
    <source>
        <dbReference type="Proteomes" id="UP000467841"/>
    </source>
</evidence>
<gene>
    <name evidence="2" type="ORF">MERR_LOCUS30684</name>
</gene>
<dbReference type="EMBL" id="CACVBM020001279">
    <property type="protein sequence ID" value="CAA7043449.1"/>
    <property type="molecule type" value="Genomic_DNA"/>
</dbReference>
<dbReference type="Pfam" id="PF00646">
    <property type="entry name" value="F-box"/>
    <property type="match status" value="1"/>
</dbReference>
<keyword evidence="3" id="KW-1185">Reference proteome</keyword>
<dbReference type="NCBIfam" id="TIGR01640">
    <property type="entry name" value="F_box_assoc_1"/>
    <property type="match status" value="1"/>
</dbReference>
<evidence type="ECO:0000313" key="2">
    <source>
        <dbReference type="EMBL" id="CAA7043449.1"/>
    </source>
</evidence>
<dbReference type="PANTHER" id="PTHR31672:SF13">
    <property type="entry name" value="F-BOX PROTEIN CPR30-LIKE"/>
    <property type="match status" value="1"/>
</dbReference>
<dbReference type="PROSITE" id="PS50181">
    <property type="entry name" value="FBOX"/>
    <property type="match status" value="1"/>
</dbReference>
<dbReference type="CDD" id="cd22157">
    <property type="entry name" value="F-box_AtFBW1-like"/>
    <property type="match status" value="1"/>
</dbReference>
<sequence length="248" mass="28942">MVMPDLPTELEEEILSWVPAASLKRLLSSCKRWKALLKDQRFTEKHLRRAPKQPLTLMLKKYRLCPMSVDLNVVPPTIEFKDALRLKDSHSKNSKQVRIAEVYHCDGWLLCITKDNRPVVWNPCLGEPKWIQHKNEYNKLCRFALGYESNQSCRIYKILMSFRGKQNVYEIYSFSSNSWRVVNAPNHCFRPLYVGVCLRGSTYWITLDDDTDLIGFRLAPVGTHISATKWTHPMDYHTAYPEFGMPSD</sequence>
<dbReference type="PANTHER" id="PTHR31672">
    <property type="entry name" value="BNACNNG10540D PROTEIN"/>
    <property type="match status" value="1"/>
</dbReference>
<dbReference type="InterPro" id="IPR001810">
    <property type="entry name" value="F-box_dom"/>
</dbReference>
<accession>A0A6D2JR34</accession>
<dbReference type="InterPro" id="IPR050796">
    <property type="entry name" value="SCF_F-box_component"/>
</dbReference>
<dbReference type="OrthoDB" id="1631251at2759"/>
<dbReference type="Gene3D" id="1.20.1280.50">
    <property type="match status" value="1"/>
</dbReference>
<proteinExistence type="predicted"/>
<reference evidence="2" key="1">
    <citation type="submission" date="2020-01" db="EMBL/GenBank/DDBJ databases">
        <authorList>
            <person name="Mishra B."/>
        </authorList>
    </citation>
    <scope>NUCLEOTIDE SEQUENCE [LARGE SCALE GENOMIC DNA]</scope>
</reference>
<dbReference type="InterPro" id="IPR017451">
    <property type="entry name" value="F-box-assoc_interact_dom"/>
</dbReference>
<dbReference type="Proteomes" id="UP000467841">
    <property type="component" value="Unassembled WGS sequence"/>
</dbReference>
<comment type="caution">
    <text evidence="2">The sequence shown here is derived from an EMBL/GenBank/DDBJ whole genome shotgun (WGS) entry which is preliminary data.</text>
</comment>
<dbReference type="InterPro" id="IPR006527">
    <property type="entry name" value="F-box-assoc_dom_typ1"/>
</dbReference>
<protein>
    <recommendedName>
        <fullName evidence="1">F-box domain-containing protein</fullName>
    </recommendedName>
</protein>
<dbReference type="Pfam" id="PF07734">
    <property type="entry name" value="FBA_1"/>
    <property type="match status" value="1"/>
</dbReference>
<dbReference type="AlphaFoldDB" id="A0A6D2JR34"/>
<organism evidence="2 3">
    <name type="scientific">Microthlaspi erraticum</name>
    <dbReference type="NCBI Taxonomy" id="1685480"/>
    <lineage>
        <taxon>Eukaryota</taxon>
        <taxon>Viridiplantae</taxon>
        <taxon>Streptophyta</taxon>
        <taxon>Embryophyta</taxon>
        <taxon>Tracheophyta</taxon>
        <taxon>Spermatophyta</taxon>
        <taxon>Magnoliopsida</taxon>
        <taxon>eudicotyledons</taxon>
        <taxon>Gunneridae</taxon>
        <taxon>Pentapetalae</taxon>
        <taxon>rosids</taxon>
        <taxon>malvids</taxon>
        <taxon>Brassicales</taxon>
        <taxon>Brassicaceae</taxon>
        <taxon>Coluteocarpeae</taxon>
        <taxon>Microthlaspi</taxon>
    </lineage>
</organism>
<name>A0A6D2JR34_9BRAS</name>
<evidence type="ECO:0000259" key="1">
    <source>
        <dbReference type="PROSITE" id="PS50181"/>
    </source>
</evidence>